<feature type="domain" description="GWxTD" evidence="1">
    <location>
        <begin position="260"/>
        <end position="376"/>
    </location>
</feature>
<reference evidence="2" key="1">
    <citation type="submission" date="2018-05" db="EMBL/GenBank/DDBJ databases">
        <authorList>
            <person name="Lanie J.A."/>
            <person name="Ng W.-L."/>
            <person name="Kazmierczak K.M."/>
            <person name="Andrzejewski T.M."/>
            <person name="Davidsen T.M."/>
            <person name="Wayne K.J."/>
            <person name="Tettelin H."/>
            <person name="Glass J.I."/>
            <person name="Rusch D."/>
            <person name="Podicherti R."/>
            <person name="Tsui H.-C.T."/>
            <person name="Winkler M.E."/>
        </authorList>
    </citation>
    <scope>NUCLEOTIDE SEQUENCE</scope>
</reference>
<gene>
    <name evidence="2" type="ORF">METZ01_LOCUS67498</name>
</gene>
<accession>A0A381TFV4</accession>
<evidence type="ECO:0000259" key="1">
    <source>
        <dbReference type="Pfam" id="PF20094"/>
    </source>
</evidence>
<name>A0A381TFV4_9ZZZZ</name>
<evidence type="ECO:0000313" key="2">
    <source>
        <dbReference type="EMBL" id="SVA14644.1"/>
    </source>
</evidence>
<proteinExistence type="predicted"/>
<dbReference type="Pfam" id="PF20094">
    <property type="entry name" value="GWxTD_dom"/>
    <property type="match status" value="1"/>
</dbReference>
<dbReference type="NCBIfam" id="TIGR04514">
    <property type="entry name" value="GWxTD_dom"/>
    <property type="match status" value="1"/>
</dbReference>
<dbReference type="InterPro" id="IPR030959">
    <property type="entry name" value="GWxTD_dom"/>
</dbReference>
<organism evidence="2">
    <name type="scientific">marine metagenome</name>
    <dbReference type="NCBI Taxonomy" id="408172"/>
    <lineage>
        <taxon>unclassified sequences</taxon>
        <taxon>metagenomes</taxon>
        <taxon>ecological metagenomes</taxon>
    </lineage>
</organism>
<dbReference type="EMBL" id="UINC01004483">
    <property type="protein sequence ID" value="SVA14644.1"/>
    <property type="molecule type" value="Genomic_DNA"/>
</dbReference>
<dbReference type="AlphaFoldDB" id="A0A381TFV4"/>
<sequence length="398" mass="46267">MRPGNQRGKEVIRQYGFSIYSVADEKSDSIRVLSYLSIPNHVLQFIKTANGFAADYEATVTLKKKKGNQVGRRNWSNTLRTKDYLESTSKKIITIHYHEFKVAPGDYIISAEILDKDSNNSGLRNRELKYSKHKGALALYTPFFLDYLDGNWGLDNNEIPMFTNRTGEKIIRTSVFVSGKIKPGPYMLEVSVSNSKKKELWKKSFQAKSENKFFHEKIIIPEEVANQGLRKKVDIILTQGKDKKSASVILSVTRSGISSTINDIAQAVENMRYILEDDEWKKLSKAKNTEKEALFLEYWESRDPTPETSENEVMDEYFSRVNYSNGNFKSYLPGWKTDMGMIYILFGPPDDLEIYNDPLSRLYSQRWHYYRINKYFDFIDENGFGDYRLRTPFFRGRN</sequence>
<protein>
    <recommendedName>
        <fullName evidence="1">GWxTD domain-containing protein</fullName>
    </recommendedName>
</protein>